<organism evidence="8 9">
    <name type="scientific">Mycetocola lacteus</name>
    <dbReference type="NCBI Taxonomy" id="76637"/>
    <lineage>
        <taxon>Bacteria</taxon>
        <taxon>Bacillati</taxon>
        <taxon>Actinomycetota</taxon>
        <taxon>Actinomycetes</taxon>
        <taxon>Micrococcales</taxon>
        <taxon>Microbacteriaceae</taxon>
        <taxon>Mycetocola</taxon>
    </lineage>
</organism>
<dbReference type="Proteomes" id="UP000269438">
    <property type="component" value="Unassembled WGS sequence"/>
</dbReference>
<dbReference type="InterPro" id="IPR008995">
    <property type="entry name" value="Mo/tungstate-bd_C_term_dom"/>
</dbReference>
<dbReference type="Gene3D" id="2.40.50.100">
    <property type="match status" value="1"/>
</dbReference>
<dbReference type="InterPro" id="IPR003593">
    <property type="entry name" value="AAA+_ATPase"/>
</dbReference>
<dbReference type="SMART" id="SM00382">
    <property type="entry name" value="AAA"/>
    <property type="match status" value="1"/>
</dbReference>
<dbReference type="InterPro" id="IPR017871">
    <property type="entry name" value="ABC_transporter-like_CS"/>
</dbReference>
<dbReference type="Gene3D" id="2.40.50.140">
    <property type="entry name" value="Nucleic acid-binding proteins"/>
    <property type="match status" value="1"/>
</dbReference>
<dbReference type="EMBL" id="RCUY01000005">
    <property type="protein sequence ID" value="RLP83346.1"/>
    <property type="molecule type" value="Genomic_DNA"/>
</dbReference>
<keyword evidence="2" id="KW-1003">Cell membrane</keyword>
<sequence>MRTPVPEVLLRSLSKSFTGTRGDRHTVLHDVGFTVADGEFAAILGPSGCGKSTTLRIVAGLDRADSGELLIGGRDVSNVPSSERGLGMVFQNYALFPHLSVAENIIFGLKVRRVGKAERNERLLEAARQLQLEPYLDRRPGQLSGGQRQRVALGRALVGGSRLILMDEPLSNLDARLRADMRTEIRELQQRLGLTVLYVTHDQVEAMTMADKVIVMREGFVDQISAPENLYALPENAHVARFIGAPPMSVIEARRDGDALLIGDQRIPAAHLFARFGHDLPEELLLGIRPEDLVPGLGAPSRAENVVAGTGTGSAALSLPGVLERQELLGADRLATYSVGDQNLRVRVRAASTLPTISQLGASLDHVHLFTRADQIRIPAAIRPVLAQAS</sequence>
<dbReference type="PANTHER" id="PTHR43875:SF15">
    <property type="entry name" value="TREHALOSE IMPORT ATP-BINDING PROTEIN SUGC"/>
    <property type="match status" value="1"/>
</dbReference>
<evidence type="ECO:0000256" key="6">
    <source>
        <dbReference type="ARBA" id="ARBA00023136"/>
    </source>
</evidence>
<accession>A0A3L7ASD2</accession>
<dbReference type="GO" id="GO:0005524">
    <property type="term" value="F:ATP binding"/>
    <property type="evidence" value="ECO:0007669"/>
    <property type="project" value="UniProtKB-KW"/>
</dbReference>
<reference evidence="8 9" key="1">
    <citation type="submission" date="2018-10" db="EMBL/GenBank/DDBJ databases">
        <authorList>
            <person name="Li J."/>
        </authorList>
    </citation>
    <scope>NUCLEOTIDE SEQUENCE [LARGE SCALE GENOMIC DNA]</scope>
    <source>
        <strain evidence="8 9">JCM 11654</strain>
    </source>
</reference>
<dbReference type="SUPFAM" id="SSF52540">
    <property type="entry name" value="P-loop containing nucleoside triphosphate hydrolases"/>
    <property type="match status" value="1"/>
</dbReference>
<evidence type="ECO:0000313" key="8">
    <source>
        <dbReference type="EMBL" id="RLP83346.1"/>
    </source>
</evidence>
<evidence type="ECO:0000259" key="7">
    <source>
        <dbReference type="PROSITE" id="PS50893"/>
    </source>
</evidence>
<keyword evidence="5" id="KW-1278">Translocase</keyword>
<gene>
    <name evidence="8" type="ORF">D9V34_06295</name>
</gene>
<dbReference type="InterPro" id="IPR027417">
    <property type="entry name" value="P-loop_NTPase"/>
</dbReference>
<dbReference type="GO" id="GO:0016887">
    <property type="term" value="F:ATP hydrolysis activity"/>
    <property type="evidence" value="ECO:0007669"/>
    <property type="project" value="InterPro"/>
</dbReference>
<dbReference type="FunFam" id="3.40.50.300:FF:000042">
    <property type="entry name" value="Maltose/maltodextrin ABC transporter, ATP-binding protein"/>
    <property type="match status" value="1"/>
</dbReference>
<comment type="caution">
    <text evidence="8">The sequence shown here is derived from an EMBL/GenBank/DDBJ whole genome shotgun (WGS) entry which is preliminary data.</text>
</comment>
<evidence type="ECO:0000256" key="2">
    <source>
        <dbReference type="ARBA" id="ARBA00022475"/>
    </source>
</evidence>
<keyword evidence="1" id="KW-0813">Transport</keyword>
<protein>
    <submittedName>
        <fullName evidence="8">ATP-binding cassette domain-containing protein</fullName>
    </submittedName>
</protein>
<dbReference type="GO" id="GO:0055052">
    <property type="term" value="C:ATP-binding cassette (ABC) transporter complex, substrate-binding subunit-containing"/>
    <property type="evidence" value="ECO:0007669"/>
    <property type="project" value="TreeGrafter"/>
</dbReference>
<dbReference type="InterPro" id="IPR047641">
    <property type="entry name" value="ABC_transpr_MalK/UgpC-like"/>
</dbReference>
<dbReference type="Gene3D" id="3.40.50.300">
    <property type="entry name" value="P-loop containing nucleotide triphosphate hydrolases"/>
    <property type="match status" value="1"/>
</dbReference>
<dbReference type="InterPro" id="IPR012340">
    <property type="entry name" value="NA-bd_OB-fold"/>
</dbReference>
<evidence type="ECO:0000256" key="1">
    <source>
        <dbReference type="ARBA" id="ARBA00022448"/>
    </source>
</evidence>
<keyword evidence="3" id="KW-0547">Nucleotide-binding</keyword>
<dbReference type="InterPro" id="IPR003439">
    <property type="entry name" value="ABC_transporter-like_ATP-bd"/>
</dbReference>
<proteinExistence type="predicted"/>
<dbReference type="PANTHER" id="PTHR43875">
    <property type="entry name" value="MALTODEXTRIN IMPORT ATP-BINDING PROTEIN MSMX"/>
    <property type="match status" value="1"/>
</dbReference>
<keyword evidence="4 8" id="KW-0067">ATP-binding</keyword>
<dbReference type="GO" id="GO:0140359">
    <property type="term" value="F:ABC-type transporter activity"/>
    <property type="evidence" value="ECO:0007669"/>
    <property type="project" value="UniProtKB-ARBA"/>
</dbReference>
<evidence type="ECO:0000256" key="4">
    <source>
        <dbReference type="ARBA" id="ARBA00022840"/>
    </source>
</evidence>
<evidence type="ECO:0000313" key="9">
    <source>
        <dbReference type="Proteomes" id="UP000269438"/>
    </source>
</evidence>
<dbReference type="AlphaFoldDB" id="A0A3L7ASD2"/>
<dbReference type="PROSITE" id="PS00211">
    <property type="entry name" value="ABC_TRANSPORTER_1"/>
    <property type="match status" value="1"/>
</dbReference>
<dbReference type="Pfam" id="PF00005">
    <property type="entry name" value="ABC_tran"/>
    <property type="match status" value="1"/>
</dbReference>
<dbReference type="OrthoDB" id="9802264at2"/>
<evidence type="ECO:0000256" key="5">
    <source>
        <dbReference type="ARBA" id="ARBA00022967"/>
    </source>
</evidence>
<name>A0A3L7ASD2_9MICO</name>
<dbReference type="SUPFAM" id="SSF50331">
    <property type="entry name" value="MOP-like"/>
    <property type="match status" value="1"/>
</dbReference>
<keyword evidence="9" id="KW-1185">Reference proteome</keyword>
<feature type="domain" description="ABC transporter" evidence="7">
    <location>
        <begin position="8"/>
        <end position="243"/>
    </location>
</feature>
<dbReference type="PROSITE" id="PS50893">
    <property type="entry name" value="ABC_TRANSPORTER_2"/>
    <property type="match status" value="1"/>
</dbReference>
<evidence type="ECO:0000256" key="3">
    <source>
        <dbReference type="ARBA" id="ARBA00022741"/>
    </source>
</evidence>
<keyword evidence="6" id="KW-0472">Membrane</keyword>